<dbReference type="SFLD" id="SFLDG01386">
    <property type="entry name" value="main_SPASM_domain-containing"/>
    <property type="match status" value="1"/>
</dbReference>
<dbReference type="InterPro" id="IPR058240">
    <property type="entry name" value="rSAM_sf"/>
</dbReference>
<dbReference type="STRING" id="86166.TAGGR_1248"/>
<dbReference type="InterPro" id="IPR006638">
    <property type="entry name" value="Elp3/MiaA/NifB-like_rSAM"/>
</dbReference>
<dbReference type="InterPro" id="IPR007197">
    <property type="entry name" value="rSAM"/>
</dbReference>
<protein>
    <submittedName>
        <fullName evidence="8">Radical SAM additional 4Fe4S-binding SPASM domain-containing protein</fullName>
    </submittedName>
</protein>
<evidence type="ECO:0000313" key="9">
    <source>
        <dbReference type="Proteomes" id="UP000054976"/>
    </source>
</evidence>
<dbReference type="SMART" id="SM00729">
    <property type="entry name" value="Elp3"/>
    <property type="match status" value="1"/>
</dbReference>
<keyword evidence="2" id="KW-0004">4Fe-4S</keyword>
<dbReference type="RefSeq" id="WP_059175557.1">
    <property type="nucleotide sequence ID" value="NZ_BCNO01000001.1"/>
</dbReference>
<dbReference type="PIRSF" id="PIRSF037420">
    <property type="entry name" value="PQQ_syn_pqqE"/>
    <property type="match status" value="1"/>
</dbReference>
<dbReference type="SFLD" id="SFLDS00029">
    <property type="entry name" value="Radical_SAM"/>
    <property type="match status" value="1"/>
</dbReference>
<evidence type="ECO:0000256" key="2">
    <source>
        <dbReference type="ARBA" id="ARBA00022485"/>
    </source>
</evidence>
<dbReference type="InterPro" id="IPR017200">
    <property type="entry name" value="PqqE-like"/>
</dbReference>
<dbReference type="Pfam" id="PF13186">
    <property type="entry name" value="SPASM"/>
    <property type="match status" value="1"/>
</dbReference>
<reference evidence="9" key="1">
    <citation type="submission" date="2016-01" db="EMBL/GenBank/DDBJ databases">
        <title>Draft genome sequence of Thermodesulfovibrio aggregans strain TGE-P1.</title>
        <authorList>
            <person name="Sekiguchi Y."/>
            <person name="Ohashi A."/>
            <person name="Matsuura N."/>
            <person name="Tourlousse M.D."/>
        </authorList>
    </citation>
    <scope>NUCLEOTIDE SEQUENCE [LARGE SCALE GENOMIC DNA]</scope>
    <source>
        <strain evidence="9">TGE-P1</strain>
    </source>
</reference>
<gene>
    <name evidence="8" type="ORF">TAGGR_1248</name>
</gene>
<accession>A0A0U9HLX6</accession>
<keyword evidence="5" id="KW-0408">Iron</keyword>
<evidence type="ECO:0000256" key="1">
    <source>
        <dbReference type="ARBA" id="ARBA00001966"/>
    </source>
</evidence>
<evidence type="ECO:0000256" key="5">
    <source>
        <dbReference type="ARBA" id="ARBA00023004"/>
    </source>
</evidence>
<dbReference type="InterPro" id="IPR013785">
    <property type="entry name" value="Aldolase_TIM"/>
</dbReference>
<organism evidence="8 9">
    <name type="scientific">Thermodesulfovibrio aggregans</name>
    <dbReference type="NCBI Taxonomy" id="86166"/>
    <lineage>
        <taxon>Bacteria</taxon>
        <taxon>Pseudomonadati</taxon>
        <taxon>Nitrospirota</taxon>
        <taxon>Thermodesulfovibrionia</taxon>
        <taxon>Thermodesulfovibrionales</taxon>
        <taxon>Thermodesulfovibrionaceae</taxon>
        <taxon>Thermodesulfovibrio</taxon>
    </lineage>
</organism>
<name>A0A0U9HLX6_9BACT</name>
<dbReference type="AlphaFoldDB" id="A0A0U9HLX6"/>
<dbReference type="CDD" id="cd21123">
    <property type="entry name" value="SPASM_MftC-like"/>
    <property type="match status" value="1"/>
</dbReference>
<dbReference type="PANTHER" id="PTHR11228:SF7">
    <property type="entry name" value="PQQA PEPTIDE CYCLASE"/>
    <property type="match status" value="1"/>
</dbReference>
<dbReference type="SFLD" id="SFLDG01387">
    <property type="entry name" value="BtrN-like_SPASM_domain_contain"/>
    <property type="match status" value="1"/>
</dbReference>
<keyword evidence="9" id="KW-1185">Reference proteome</keyword>
<evidence type="ECO:0000256" key="6">
    <source>
        <dbReference type="ARBA" id="ARBA00023014"/>
    </source>
</evidence>
<dbReference type="Gene3D" id="3.20.20.70">
    <property type="entry name" value="Aldolase class I"/>
    <property type="match status" value="1"/>
</dbReference>
<feature type="domain" description="Radical SAM core" evidence="7">
    <location>
        <begin position="2"/>
        <end position="214"/>
    </location>
</feature>
<keyword evidence="3" id="KW-0949">S-adenosyl-L-methionine</keyword>
<dbReference type="GO" id="GO:0003824">
    <property type="term" value="F:catalytic activity"/>
    <property type="evidence" value="ECO:0007669"/>
    <property type="project" value="InterPro"/>
</dbReference>
<dbReference type="NCBIfam" id="TIGR04085">
    <property type="entry name" value="rSAM_more_4Fe4S"/>
    <property type="match status" value="1"/>
</dbReference>
<evidence type="ECO:0000256" key="4">
    <source>
        <dbReference type="ARBA" id="ARBA00022723"/>
    </source>
</evidence>
<dbReference type="CDD" id="cd01335">
    <property type="entry name" value="Radical_SAM"/>
    <property type="match status" value="1"/>
</dbReference>
<dbReference type="GO" id="GO:0046872">
    <property type="term" value="F:metal ion binding"/>
    <property type="evidence" value="ECO:0007669"/>
    <property type="project" value="UniProtKB-KW"/>
</dbReference>
<evidence type="ECO:0000259" key="7">
    <source>
        <dbReference type="PROSITE" id="PS51918"/>
    </source>
</evidence>
<dbReference type="PROSITE" id="PS51918">
    <property type="entry name" value="RADICAL_SAM"/>
    <property type="match status" value="1"/>
</dbReference>
<dbReference type="InterPro" id="IPR050377">
    <property type="entry name" value="Radical_SAM_PqqE_MftC-like"/>
</dbReference>
<keyword evidence="6" id="KW-0411">Iron-sulfur</keyword>
<sequence length="352" mass="40933">MKFEPKWIAWEITRRCNLRCIHCRSSSEEVVKEHPDPVKEECFRIIDDITSFAQPVLVLTGGEPLLREDIFEIAEYGNQKGLRVCMATNGTLVNDEICKKIKDANIKMISLSLDGPDEKTHDDFRQQKGAFKATINAAKLFKKYDIPFLINSSFTKRNQHTIPETYKLAKQLGATAWYMFMIVPTGRGEDLLKELIDDKDYEEILHWHYEMEKNEKEILVRPTCAPQYYRVILERSKEEGEKFERRSLKFSTGGAKGCVAAQLICLINVDEDVMPCSYFPLPAGNLKKQSFREIWENSKLFKDLRDFASYKGRCGVCEYINVCGGCRARAYCLKEDYMEEDPQCKYIPRRYR</sequence>
<dbReference type="OrthoDB" id="9782387at2"/>
<dbReference type="InterPro" id="IPR034391">
    <property type="entry name" value="AdoMet-like_SPASM_containing"/>
</dbReference>
<dbReference type="PANTHER" id="PTHR11228">
    <property type="entry name" value="RADICAL SAM DOMAIN PROTEIN"/>
    <property type="match status" value="1"/>
</dbReference>
<comment type="cofactor">
    <cofactor evidence="1">
        <name>[4Fe-4S] cluster</name>
        <dbReference type="ChEBI" id="CHEBI:49883"/>
    </cofactor>
</comment>
<evidence type="ECO:0000256" key="3">
    <source>
        <dbReference type="ARBA" id="ARBA00022691"/>
    </source>
</evidence>
<proteinExistence type="predicted"/>
<dbReference type="GO" id="GO:0051539">
    <property type="term" value="F:4 iron, 4 sulfur cluster binding"/>
    <property type="evidence" value="ECO:0007669"/>
    <property type="project" value="UniProtKB-KW"/>
</dbReference>
<evidence type="ECO:0000313" key="8">
    <source>
        <dbReference type="EMBL" id="GAQ94076.1"/>
    </source>
</evidence>
<dbReference type="Pfam" id="PF04055">
    <property type="entry name" value="Radical_SAM"/>
    <property type="match status" value="1"/>
</dbReference>
<keyword evidence="4" id="KW-0479">Metal-binding</keyword>
<dbReference type="SFLD" id="SFLDG01067">
    <property type="entry name" value="SPASM/twitch_domain_containing"/>
    <property type="match status" value="1"/>
</dbReference>
<dbReference type="SUPFAM" id="SSF102114">
    <property type="entry name" value="Radical SAM enzymes"/>
    <property type="match status" value="1"/>
</dbReference>
<dbReference type="InterPro" id="IPR023885">
    <property type="entry name" value="4Fe4S-binding_SPASM_dom"/>
</dbReference>
<comment type="caution">
    <text evidence="8">The sequence shown here is derived from an EMBL/GenBank/DDBJ whole genome shotgun (WGS) entry which is preliminary data.</text>
</comment>
<dbReference type="EMBL" id="BCNO01000001">
    <property type="protein sequence ID" value="GAQ94076.1"/>
    <property type="molecule type" value="Genomic_DNA"/>
</dbReference>
<dbReference type="Proteomes" id="UP000054976">
    <property type="component" value="Unassembled WGS sequence"/>
</dbReference>